<dbReference type="CDD" id="cd03221">
    <property type="entry name" value="ABCF_EF-3"/>
    <property type="match status" value="2"/>
</dbReference>
<keyword evidence="7" id="KW-1185">Reference proteome</keyword>
<dbReference type="HOGENOM" id="CLU_000604_36_0_1"/>
<dbReference type="InterPro" id="IPR003439">
    <property type="entry name" value="ABC_transporter-like_ATP-bd"/>
</dbReference>
<dbReference type="Pfam" id="PF00005">
    <property type="entry name" value="ABC_tran"/>
    <property type="match status" value="2"/>
</dbReference>
<dbReference type="FunFam" id="3.40.50.300:FF:000011">
    <property type="entry name" value="Putative ABC transporter ATP-binding component"/>
    <property type="match status" value="1"/>
</dbReference>
<dbReference type="OMA" id="CTHIADI"/>
<evidence type="ECO:0000259" key="5">
    <source>
        <dbReference type="PROSITE" id="PS50893"/>
    </source>
</evidence>
<dbReference type="FunFam" id="3.40.50.300:FF:000104">
    <property type="entry name" value="ATP-binding cassette sub-family F member 3"/>
    <property type="match status" value="1"/>
</dbReference>
<feature type="domain" description="ABC transporter" evidence="5">
    <location>
        <begin position="385"/>
        <end position="602"/>
    </location>
</feature>
<evidence type="ECO:0000256" key="3">
    <source>
        <dbReference type="ARBA" id="ARBA00022840"/>
    </source>
</evidence>
<dbReference type="STRING" id="35128.B8CB70"/>
<dbReference type="PaxDb" id="35128-Thaps29818"/>
<dbReference type="PANTHER" id="PTHR19211">
    <property type="entry name" value="ATP-BINDING TRANSPORT PROTEIN-RELATED"/>
    <property type="match status" value="1"/>
</dbReference>
<dbReference type="PROSITE" id="PS00211">
    <property type="entry name" value="ABC_TRANSPORTER_1"/>
    <property type="match status" value="2"/>
</dbReference>
<feature type="compositionally biased region" description="Basic and acidic residues" evidence="4">
    <location>
        <begin position="1"/>
        <end position="10"/>
    </location>
</feature>
<evidence type="ECO:0000313" key="7">
    <source>
        <dbReference type="Proteomes" id="UP000001449"/>
    </source>
</evidence>
<dbReference type="SUPFAM" id="SSF52540">
    <property type="entry name" value="P-loop containing nucleoside triphosphate hydrolases"/>
    <property type="match status" value="2"/>
</dbReference>
<proteinExistence type="predicted"/>
<organism evidence="6 7">
    <name type="scientific">Thalassiosira pseudonana</name>
    <name type="common">Marine diatom</name>
    <name type="synonym">Cyclotella nana</name>
    <dbReference type="NCBI Taxonomy" id="35128"/>
    <lineage>
        <taxon>Eukaryota</taxon>
        <taxon>Sar</taxon>
        <taxon>Stramenopiles</taxon>
        <taxon>Ochrophyta</taxon>
        <taxon>Bacillariophyta</taxon>
        <taxon>Coscinodiscophyceae</taxon>
        <taxon>Thalassiosirophycidae</taxon>
        <taxon>Thalassiosirales</taxon>
        <taxon>Thalassiosiraceae</taxon>
        <taxon>Thalassiosira</taxon>
    </lineage>
</organism>
<dbReference type="InterPro" id="IPR003593">
    <property type="entry name" value="AAA+_ATPase"/>
</dbReference>
<keyword evidence="3" id="KW-0067">ATP-binding</keyword>
<evidence type="ECO:0000313" key="6">
    <source>
        <dbReference type="EMBL" id="EED89267.1"/>
    </source>
</evidence>
<dbReference type="PROSITE" id="PS50893">
    <property type="entry name" value="ABC_TRANSPORTER_2"/>
    <property type="match status" value="2"/>
</dbReference>
<reference evidence="6 7" key="2">
    <citation type="journal article" date="2008" name="Nature">
        <title>The Phaeodactylum genome reveals the evolutionary history of diatom genomes.</title>
        <authorList>
            <person name="Bowler C."/>
            <person name="Allen A.E."/>
            <person name="Badger J.H."/>
            <person name="Grimwood J."/>
            <person name="Jabbari K."/>
            <person name="Kuo A."/>
            <person name="Maheswari U."/>
            <person name="Martens C."/>
            <person name="Maumus F."/>
            <person name="Otillar R.P."/>
            <person name="Rayko E."/>
            <person name="Salamov A."/>
            <person name="Vandepoele K."/>
            <person name="Beszteri B."/>
            <person name="Gruber A."/>
            <person name="Heijde M."/>
            <person name="Katinka M."/>
            <person name="Mock T."/>
            <person name="Valentin K."/>
            <person name="Verret F."/>
            <person name="Berges J.A."/>
            <person name="Brownlee C."/>
            <person name="Cadoret J.P."/>
            <person name="Chiovitti A."/>
            <person name="Choi C.J."/>
            <person name="Coesel S."/>
            <person name="De Martino A."/>
            <person name="Detter J.C."/>
            <person name="Durkin C."/>
            <person name="Falciatore A."/>
            <person name="Fournet J."/>
            <person name="Haruta M."/>
            <person name="Huysman M.J."/>
            <person name="Jenkins B.D."/>
            <person name="Jiroutova K."/>
            <person name="Jorgensen R.E."/>
            <person name="Joubert Y."/>
            <person name="Kaplan A."/>
            <person name="Kroger N."/>
            <person name="Kroth P.G."/>
            <person name="La Roche J."/>
            <person name="Lindquist E."/>
            <person name="Lommer M."/>
            <person name="Martin-Jezequel V."/>
            <person name="Lopez P.J."/>
            <person name="Lucas S."/>
            <person name="Mangogna M."/>
            <person name="McGinnis K."/>
            <person name="Medlin L.K."/>
            <person name="Montsant A."/>
            <person name="Oudot-Le Secq M.P."/>
            <person name="Napoli C."/>
            <person name="Obornik M."/>
            <person name="Parker M.S."/>
            <person name="Petit J.L."/>
            <person name="Porcel B.M."/>
            <person name="Poulsen N."/>
            <person name="Robison M."/>
            <person name="Rychlewski L."/>
            <person name="Rynearson T.A."/>
            <person name="Schmutz J."/>
            <person name="Shapiro H."/>
            <person name="Siaut M."/>
            <person name="Stanley M."/>
            <person name="Sussman M.R."/>
            <person name="Taylor A.R."/>
            <person name="Vardi A."/>
            <person name="von Dassow P."/>
            <person name="Vyverman W."/>
            <person name="Willis A."/>
            <person name="Wyrwicz L.S."/>
            <person name="Rokhsar D.S."/>
            <person name="Weissenbach J."/>
            <person name="Armbrust E.V."/>
            <person name="Green B.R."/>
            <person name="Van de Peer Y."/>
            <person name="Grigoriev I.V."/>
        </authorList>
    </citation>
    <scope>NUCLEOTIDE SEQUENCE [LARGE SCALE GENOMIC DNA]</scope>
    <source>
        <strain evidence="6 7">CCMP1335</strain>
    </source>
</reference>
<dbReference type="eggNOG" id="KOG0062">
    <property type="taxonomic scope" value="Eukaryota"/>
</dbReference>
<dbReference type="RefSeq" id="XP_002293531.1">
    <property type="nucleotide sequence ID" value="XM_002293495.1"/>
</dbReference>
<name>B8CB70_THAPS</name>
<keyword evidence="2" id="KW-0547">Nucleotide-binding</keyword>
<dbReference type="Proteomes" id="UP000001449">
    <property type="component" value="Chromosome 13"/>
</dbReference>
<dbReference type="Pfam" id="PF12848">
    <property type="entry name" value="ABC_tran_Xtn"/>
    <property type="match status" value="1"/>
</dbReference>
<dbReference type="GO" id="GO:0016887">
    <property type="term" value="F:ATP hydrolysis activity"/>
    <property type="evidence" value="ECO:0007669"/>
    <property type="project" value="InterPro"/>
</dbReference>
<dbReference type="Gene3D" id="3.40.50.300">
    <property type="entry name" value="P-loop containing nucleotide triphosphate hydrolases"/>
    <property type="match status" value="2"/>
</dbReference>
<dbReference type="FunCoup" id="B8CB70">
    <property type="interactions" value="351"/>
</dbReference>
<accession>B8CB70</accession>
<evidence type="ECO:0000256" key="1">
    <source>
        <dbReference type="ARBA" id="ARBA00022737"/>
    </source>
</evidence>
<feature type="domain" description="ABC transporter" evidence="5">
    <location>
        <begin position="69"/>
        <end position="318"/>
    </location>
</feature>
<dbReference type="KEGG" id="tps:THAPSDRAFT_29818"/>
<dbReference type="GO" id="GO:0005524">
    <property type="term" value="F:ATP binding"/>
    <property type="evidence" value="ECO:0000318"/>
    <property type="project" value="GO_Central"/>
</dbReference>
<dbReference type="PANTHER" id="PTHR19211:SF134">
    <property type="entry name" value="ABC TRANSPORTER DOMAIN-CONTAINING PROTEIN"/>
    <property type="match status" value="1"/>
</dbReference>
<dbReference type="AlphaFoldDB" id="B8CB70"/>
<feature type="region of interest" description="Disordered" evidence="4">
    <location>
        <begin position="1"/>
        <end position="26"/>
    </location>
</feature>
<dbReference type="SMART" id="SM00382">
    <property type="entry name" value="AAA"/>
    <property type="match status" value="2"/>
</dbReference>
<protein>
    <recommendedName>
        <fullName evidence="5">ABC transporter domain-containing protein</fullName>
    </recommendedName>
</protein>
<dbReference type="EMBL" id="CM000648">
    <property type="protein sequence ID" value="EED89267.1"/>
    <property type="molecule type" value="Genomic_DNA"/>
</dbReference>
<dbReference type="InterPro" id="IPR017871">
    <property type="entry name" value="ABC_transporter-like_CS"/>
</dbReference>
<keyword evidence="1" id="KW-0677">Repeat</keyword>
<gene>
    <name evidence="6" type="ORF">THAPSDRAFT_29818</name>
</gene>
<dbReference type="GeneID" id="7453005"/>
<dbReference type="InterPro" id="IPR032781">
    <property type="entry name" value="ABC_tran_Xtn"/>
</dbReference>
<dbReference type="InterPro" id="IPR027417">
    <property type="entry name" value="P-loop_NTPase"/>
</dbReference>
<dbReference type="InterPro" id="IPR050611">
    <property type="entry name" value="ABCF"/>
</dbReference>
<sequence length="614" mass="69141">MTNQQRDAHETTVSAKDKRKARKELEQARREYEAKVAFLESQEEGEAGKASVSSMVLPDYRSGRNERDIHVRNVSLSLDNGTSLLDDGELKFAHQRRYGLVGKNGVGKTTLLKAIAAFEVEGMPRHHRILHVRQEIRAAGGDISVLQAVMDADVERNTLIEEERNADGNDADASFNADLKRLDEVYERLQILGSDSAEGRASTILSGLQFTPSMQSGPTSALSGGWRMRVALAAALFIEPDLLMLDEPTNHLDLEAVLWLESYLQSYRHTLIVVSHDRSFLNEVCTDTIEFKNRKLNYYKGDYDTYVRTSEENVKNLMRVYQAYQDKREHMMEFITKFRASANRAKLVQSRVKAVEKMDSPEPVTIEPVWTFSIPNPEPLGRPIISIDDVWFDYNAPKDEWILQQVNFGVDLDSRIGILGPNGAGKSTLLNLIMDRLTPNKGSISRNGNLRIGHFTQHSADKFDLHLSAVENMLNLFSEAEDQAMRSFLGRFQIQGSDALKPMMMLSGGQKSRVAFASLAYQKPHVIVMDEPTNHLDMESIDALVGAVKDFRGGLIVVSHDQFFITNTCGELWVVGEGKTTRFRGDFNEYKKETLERTAKRVADSVKSLSMINN</sequence>
<evidence type="ECO:0000256" key="4">
    <source>
        <dbReference type="SAM" id="MobiDB-lite"/>
    </source>
</evidence>
<evidence type="ECO:0000256" key="2">
    <source>
        <dbReference type="ARBA" id="ARBA00022741"/>
    </source>
</evidence>
<dbReference type="InParanoid" id="B8CB70"/>
<reference evidence="6 7" key="1">
    <citation type="journal article" date="2004" name="Science">
        <title>The genome of the diatom Thalassiosira pseudonana: ecology, evolution, and metabolism.</title>
        <authorList>
            <person name="Armbrust E.V."/>
            <person name="Berges J.A."/>
            <person name="Bowler C."/>
            <person name="Green B.R."/>
            <person name="Martinez D."/>
            <person name="Putnam N.H."/>
            <person name="Zhou S."/>
            <person name="Allen A.E."/>
            <person name="Apt K.E."/>
            <person name="Bechner M."/>
            <person name="Brzezinski M.A."/>
            <person name="Chaal B.K."/>
            <person name="Chiovitti A."/>
            <person name="Davis A.K."/>
            <person name="Demarest M.S."/>
            <person name="Detter J.C."/>
            <person name="Glavina T."/>
            <person name="Goodstein D."/>
            <person name="Hadi M.Z."/>
            <person name="Hellsten U."/>
            <person name="Hildebrand M."/>
            <person name="Jenkins B.D."/>
            <person name="Jurka J."/>
            <person name="Kapitonov V.V."/>
            <person name="Kroger N."/>
            <person name="Lau W.W."/>
            <person name="Lane T.W."/>
            <person name="Larimer F.W."/>
            <person name="Lippmeier J.C."/>
            <person name="Lucas S."/>
            <person name="Medina M."/>
            <person name="Montsant A."/>
            <person name="Obornik M."/>
            <person name="Parker M.S."/>
            <person name="Palenik B."/>
            <person name="Pazour G.J."/>
            <person name="Richardson P.M."/>
            <person name="Rynearson T.A."/>
            <person name="Saito M.A."/>
            <person name="Schwartz D.C."/>
            <person name="Thamatrakoln K."/>
            <person name="Valentin K."/>
            <person name="Vardi A."/>
            <person name="Wilkerson F.P."/>
            <person name="Rokhsar D.S."/>
        </authorList>
    </citation>
    <scope>NUCLEOTIDE SEQUENCE [LARGE SCALE GENOMIC DNA]</scope>
    <source>
        <strain evidence="6 7">CCMP1335</strain>
    </source>
</reference>